<protein>
    <recommendedName>
        <fullName evidence="6">33 kDa chaperonin</fullName>
    </recommendedName>
    <alternativeName>
        <fullName evidence="6">Heat shock protein 33 homolog</fullName>
        <shortName evidence="6">HSP33</shortName>
    </alternativeName>
</protein>
<comment type="function">
    <text evidence="6">Redox regulated molecular chaperone. Protects both thermally unfolding and oxidatively damaged proteins from irreversible aggregation. Plays an important role in the bacterial defense system toward oxidative stress.</text>
</comment>
<dbReference type="GO" id="GO:0005737">
    <property type="term" value="C:cytoplasm"/>
    <property type="evidence" value="ECO:0007669"/>
    <property type="project" value="UniProtKB-SubCell"/>
</dbReference>
<reference evidence="7 8" key="1">
    <citation type="submission" date="2020-04" db="EMBL/GenBank/DDBJ databases">
        <authorList>
            <person name="De Canck E."/>
        </authorList>
    </citation>
    <scope>NUCLEOTIDE SEQUENCE [LARGE SCALE GENOMIC DNA]</scope>
    <source>
        <strain evidence="7 8">LMG 26845</strain>
    </source>
</reference>
<dbReference type="PANTHER" id="PTHR30111">
    <property type="entry name" value="33 KDA CHAPERONIN"/>
    <property type="match status" value="1"/>
</dbReference>
<dbReference type="InterPro" id="IPR016154">
    <property type="entry name" value="Heat_shock_Hsp33_C"/>
</dbReference>
<dbReference type="InterPro" id="IPR016153">
    <property type="entry name" value="Heat_shock_Hsp33_N"/>
</dbReference>
<dbReference type="CDD" id="cd00498">
    <property type="entry name" value="Hsp33"/>
    <property type="match status" value="1"/>
</dbReference>
<dbReference type="SUPFAM" id="SSF118352">
    <property type="entry name" value="HSP33 redox switch-like"/>
    <property type="match status" value="1"/>
</dbReference>
<dbReference type="HAMAP" id="MF_00117">
    <property type="entry name" value="HslO"/>
    <property type="match status" value="1"/>
</dbReference>
<dbReference type="Gene3D" id="1.10.287.480">
    <property type="entry name" value="helix hairpin bin"/>
    <property type="match status" value="1"/>
</dbReference>
<dbReference type="RefSeq" id="WP_054429545.1">
    <property type="nucleotide sequence ID" value="NZ_CADIJR010000041.1"/>
</dbReference>
<evidence type="ECO:0000256" key="4">
    <source>
        <dbReference type="ARBA" id="ARBA00023186"/>
    </source>
</evidence>
<evidence type="ECO:0000313" key="8">
    <source>
        <dbReference type="Proteomes" id="UP000507979"/>
    </source>
</evidence>
<keyword evidence="1 6" id="KW-0963">Cytoplasm</keyword>
<dbReference type="GO" id="GO:0051082">
    <property type="term" value="F:unfolded protein binding"/>
    <property type="evidence" value="ECO:0007669"/>
    <property type="project" value="UniProtKB-UniRule"/>
</dbReference>
<keyword evidence="5 6" id="KW-0676">Redox-active center</keyword>
<gene>
    <name evidence="6 7" type="primary">hslO</name>
    <name evidence="7" type="ORF">LMG26845_03860</name>
</gene>
<evidence type="ECO:0000256" key="3">
    <source>
        <dbReference type="ARBA" id="ARBA00023157"/>
    </source>
</evidence>
<dbReference type="PANTHER" id="PTHR30111:SF1">
    <property type="entry name" value="33 KDA CHAPERONIN"/>
    <property type="match status" value="1"/>
</dbReference>
<feature type="disulfide bond" description="Redox-active" evidence="6">
    <location>
        <begin position="276"/>
        <end position="279"/>
    </location>
</feature>
<dbReference type="EMBL" id="CADIJR010000041">
    <property type="protein sequence ID" value="CAB3672653.1"/>
    <property type="molecule type" value="Genomic_DNA"/>
</dbReference>
<evidence type="ECO:0000256" key="6">
    <source>
        <dbReference type="HAMAP-Rule" id="MF_00117"/>
    </source>
</evidence>
<dbReference type="Gene3D" id="3.55.30.10">
    <property type="entry name" value="Hsp33 domain"/>
    <property type="match status" value="1"/>
</dbReference>
<dbReference type="InterPro" id="IPR000397">
    <property type="entry name" value="Heat_shock_Hsp33"/>
</dbReference>
<proteinExistence type="inferred from homology"/>
<keyword evidence="2 6" id="KW-0862">Zinc</keyword>
<keyword evidence="3 6" id="KW-1015">Disulfide bond</keyword>
<evidence type="ECO:0000256" key="5">
    <source>
        <dbReference type="ARBA" id="ARBA00023284"/>
    </source>
</evidence>
<evidence type="ECO:0000256" key="2">
    <source>
        <dbReference type="ARBA" id="ARBA00022833"/>
    </source>
</evidence>
<sequence>MTDQLKKYLLEDRSVRVQAVRLTDTWKAVQANHDYPPAITHLLGELVAASTLLAANIKFDGSLVLQIQGDGPIALLVVECRSDLSLRATVKVREGHDVPADGDMQSLLNPGGNGRFIVVLDPQHKVPGQQAYQGIVPLEGETVAEALQHYMKASEQLDTRLWLGADADHAAGMLIQRLPHHGGSDATTLSEQAATETWDRATALATTLKRDELLTTEIDTLIHRLFWEETLVAFDPLPVRWHCPCTRERVANMLRSLGQVEVDDILAERGQVDVACDFCGKPYVFDAVDCAALFTASQPANDDAPPTVH</sequence>
<dbReference type="SUPFAM" id="SSF64397">
    <property type="entry name" value="Hsp33 domain"/>
    <property type="match status" value="1"/>
</dbReference>
<dbReference type="GO" id="GO:0044183">
    <property type="term" value="F:protein folding chaperone"/>
    <property type="evidence" value="ECO:0007669"/>
    <property type="project" value="TreeGrafter"/>
</dbReference>
<comment type="similarity">
    <text evidence="6">Belongs to the HSP33 family.</text>
</comment>
<organism evidence="7 8">
    <name type="scientific">Achromobacter insuavis</name>
    <dbReference type="NCBI Taxonomy" id="1287735"/>
    <lineage>
        <taxon>Bacteria</taxon>
        <taxon>Pseudomonadati</taxon>
        <taxon>Pseudomonadota</taxon>
        <taxon>Betaproteobacteria</taxon>
        <taxon>Burkholderiales</taxon>
        <taxon>Alcaligenaceae</taxon>
        <taxon>Achromobacter</taxon>
    </lineage>
</organism>
<evidence type="ECO:0000256" key="1">
    <source>
        <dbReference type="ARBA" id="ARBA00022490"/>
    </source>
</evidence>
<dbReference type="Proteomes" id="UP000507979">
    <property type="component" value="Unassembled WGS sequence"/>
</dbReference>
<keyword evidence="4 6" id="KW-0143">Chaperone</keyword>
<comment type="subcellular location">
    <subcellularLocation>
        <location evidence="6">Cytoplasm</location>
    </subcellularLocation>
</comment>
<comment type="PTM">
    <text evidence="6">Under oxidizing conditions two disulfide bonds are formed involving the reactive cysteines. Under reducing conditions zinc is bound to the reactive cysteines and the protein is inactive.</text>
</comment>
<dbReference type="NCBIfam" id="NF001033">
    <property type="entry name" value="PRK00114.1"/>
    <property type="match status" value="1"/>
</dbReference>
<name>A0A6J5ANP1_9BURK</name>
<dbReference type="GeneID" id="92899730"/>
<accession>A0A6J5ANP1</accession>
<dbReference type="GO" id="GO:0042026">
    <property type="term" value="P:protein refolding"/>
    <property type="evidence" value="ECO:0007669"/>
    <property type="project" value="TreeGrafter"/>
</dbReference>
<evidence type="ECO:0000313" key="7">
    <source>
        <dbReference type="EMBL" id="CAB3672653.1"/>
    </source>
</evidence>
<dbReference type="AlphaFoldDB" id="A0A6J5ANP1"/>
<feature type="disulfide bond" description="Redox-active" evidence="6">
    <location>
        <begin position="243"/>
        <end position="245"/>
    </location>
</feature>
<dbReference type="Gene3D" id="3.90.1280.10">
    <property type="entry name" value="HSP33 redox switch-like"/>
    <property type="match status" value="1"/>
</dbReference>
<dbReference type="Pfam" id="PF01430">
    <property type="entry name" value="HSP33"/>
    <property type="match status" value="1"/>
</dbReference>
<dbReference type="InterPro" id="IPR023212">
    <property type="entry name" value="Hsp33_helix_hairpin_bin_dom_sf"/>
</dbReference>
<dbReference type="PIRSF" id="PIRSF005261">
    <property type="entry name" value="Heat_shock_Hsp33"/>
    <property type="match status" value="1"/>
</dbReference>
<keyword evidence="8" id="KW-1185">Reference proteome</keyword>